<dbReference type="InterPro" id="IPR053000">
    <property type="entry name" value="WSS1-like_metalloprotease"/>
</dbReference>
<reference evidence="3 4" key="1">
    <citation type="submission" date="2015-01" db="EMBL/GenBank/DDBJ databases">
        <title>The Genome Sequence of Capronia semiimmersa CBS27337.</title>
        <authorList>
            <consortium name="The Broad Institute Genomics Platform"/>
            <person name="Cuomo C."/>
            <person name="de Hoog S."/>
            <person name="Gorbushina A."/>
            <person name="Stielow B."/>
            <person name="Teixiera M."/>
            <person name="Abouelleil A."/>
            <person name="Chapman S.B."/>
            <person name="Priest M."/>
            <person name="Young S.K."/>
            <person name="Wortman J."/>
            <person name="Nusbaum C."/>
            <person name="Birren B."/>
        </authorList>
    </citation>
    <scope>NUCLEOTIDE SEQUENCE [LARGE SCALE GENOMIC DNA]</scope>
    <source>
        <strain evidence="3 4">CBS 27337</strain>
    </source>
</reference>
<dbReference type="PANTHER" id="PTHR46622">
    <property type="entry name" value="DNA-DEPENDENT METALLOPROTEASE WSS1"/>
    <property type="match status" value="1"/>
</dbReference>
<feature type="domain" description="WLM" evidence="2">
    <location>
        <begin position="11"/>
        <end position="259"/>
    </location>
</feature>
<dbReference type="GO" id="GO:0005634">
    <property type="term" value="C:nucleus"/>
    <property type="evidence" value="ECO:0007669"/>
    <property type="project" value="TreeGrafter"/>
</dbReference>
<dbReference type="AlphaFoldDB" id="A0A0D2FYD0"/>
<dbReference type="EMBL" id="KN846956">
    <property type="protein sequence ID" value="KIW73528.1"/>
    <property type="molecule type" value="Genomic_DNA"/>
</dbReference>
<evidence type="ECO:0000256" key="1">
    <source>
        <dbReference type="SAM" id="MobiDB-lite"/>
    </source>
</evidence>
<dbReference type="STRING" id="5601.A0A0D2FYD0"/>
<feature type="compositionally biased region" description="Low complexity" evidence="1">
    <location>
        <begin position="499"/>
        <end position="511"/>
    </location>
</feature>
<dbReference type="Proteomes" id="UP000054266">
    <property type="component" value="Unassembled WGS sequence"/>
</dbReference>
<proteinExistence type="predicted"/>
<gene>
    <name evidence="3" type="ORF">PV04_01641</name>
</gene>
<dbReference type="Pfam" id="PF08325">
    <property type="entry name" value="WLM"/>
    <property type="match status" value="1"/>
</dbReference>
<evidence type="ECO:0000313" key="4">
    <source>
        <dbReference type="Proteomes" id="UP000054266"/>
    </source>
</evidence>
<feature type="region of interest" description="Disordered" evidence="1">
    <location>
        <begin position="346"/>
        <end position="516"/>
    </location>
</feature>
<feature type="compositionally biased region" description="Polar residues" evidence="1">
    <location>
        <begin position="373"/>
        <end position="396"/>
    </location>
</feature>
<accession>A0A0D2FYD0</accession>
<dbReference type="HOGENOM" id="CLU_025898_1_0_1"/>
<dbReference type="GO" id="GO:0006281">
    <property type="term" value="P:DNA repair"/>
    <property type="evidence" value="ECO:0007669"/>
    <property type="project" value="TreeGrafter"/>
</dbReference>
<dbReference type="PANTHER" id="PTHR46622:SF1">
    <property type="entry name" value="DNA-DEPENDENT METALLOPROTEASE WSS1"/>
    <property type="match status" value="1"/>
</dbReference>
<dbReference type="InterPro" id="IPR013536">
    <property type="entry name" value="WLM_dom"/>
</dbReference>
<feature type="compositionally biased region" description="Low complexity" evidence="1">
    <location>
        <begin position="437"/>
        <end position="448"/>
    </location>
</feature>
<dbReference type="PROSITE" id="PS51397">
    <property type="entry name" value="WLM"/>
    <property type="match status" value="1"/>
</dbReference>
<dbReference type="GO" id="GO:0008237">
    <property type="term" value="F:metallopeptidase activity"/>
    <property type="evidence" value="ECO:0007669"/>
    <property type="project" value="TreeGrafter"/>
</dbReference>
<name>A0A0D2FYD0_9EURO</name>
<feature type="compositionally biased region" description="Polar residues" evidence="1">
    <location>
        <begin position="464"/>
        <end position="489"/>
    </location>
</feature>
<evidence type="ECO:0000259" key="2">
    <source>
        <dbReference type="PROSITE" id="PS51397"/>
    </source>
</evidence>
<evidence type="ECO:0000313" key="3">
    <source>
        <dbReference type="EMBL" id="KIW73528.1"/>
    </source>
</evidence>
<sequence length="596" mass="65864">MPLNTLRLNHQKSSHPNDRIVFIKPLPRPPSDQASFEIADTFLRAIAAQCLPLMKNHYLSVTTLEEHEPNREFIGRNFNNGEIIQLVLTTKDGRWVPFNAVQMVMMHELAHNTHMNHGRDFWKTRNVYAEEMKALWAKRYTGEGFWGGGRTLHDMGSVIGNNILRSDELERLPLCGGTYRSRNRKRRGRTDKPELTWKEKRDRRIEKKFGKNGVALGEDEDKRLSLEINRKGPIGVKPRVAQSARGRELRAAAALARFDTNKKEVEDMHRAERIKTESGDEDDYEDLDAGLEDARDLDGRKILDTRGHGMIRVCSDEDSDEARAHTRQELQEFNTLDRYFTSFQTGQEDAGIRAGRVASPGSPGRTGSAPPHTLSSRATVTRTLQSDANKSVQSPRSAPGKQHPRACSPSSASQSASRSHLPHSGSTLRQNDEHNSNNPTTPRQTRTTLSASLDPETTKRVPTLTVTSLPSTQTKGPKSSSSTPVTATNAGVLLRAPGSTSSFTSTSTSPASPRPRARAVSTISCPICSLDNPPLNATCVACSHVLDRRKDPTSWSCQSEACTDSGTAYLNAGDVGVCGVCGLRREHTEPSQYLTN</sequence>
<dbReference type="Gene3D" id="3.30.2010.10">
    <property type="entry name" value="Metalloproteases ('zincins'), catalytic domain"/>
    <property type="match status" value="1"/>
</dbReference>
<feature type="compositionally biased region" description="Low complexity" evidence="1">
    <location>
        <begin position="405"/>
        <end position="419"/>
    </location>
</feature>
<protein>
    <recommendedName>
        <fullName evidence="2">WLM domain-containing protein</fullName>
    </recommendedName>
</protein>
<keyword evidence="4" id="KW-1185">Reference proteome</keyword>
<organism evidence="3 4">
    <name type="scientific">Phialophora macrospora</name>
    <dbReference type="NCBI Taxonomy" id="1851006"/>
    <lineage>
        <taxon>Eukaryota</taxon>
        <taxon>Fungi</taxon>
        <taxon>Dikarya</taxon>
        <taxon>Ascomycota</taxon>
        <taxon>Pezizomycotina</taxon>
        <taxon>Eurotiomycetes</taxon>
        <taxon>Chaetothyriomycetidae</taxon>
        <taxon>Chaetothyriales</taxon>
        <taxon>Herpotrichiellaceae</taxon>
        <taxon>Phialophora</taxon>
    </lineage>
</organism>